<protein>
    <submittedName>
        <fullName evidence="1">Bll5007 protein</fullName>
    </submittedName>
</protein>
<name>Q89KA2_BRADU</name>
<dbReference type="KEGG" id="bja:bll5007"/>
<dbReference type="AlphaFoldDB" id="Q89KA2"/>
<accession>Q89KA2</accession>
<dbReference type="InParanoid" id="Q89KA2"/>
<dbReference type="GeneID" id="46495902"/>
<dbReference type="RefSeq" id="WP_011087768.1">
    <property type="nucleotide sequence ID" value="NC_004463.1"/>
</dbReference>
<proteinExistence type="predicted"/>
<reference evidence="2" key="1">
    <citation type="journal article" date="2002" name="DNA Res.">
        <title>Complete genomic sequence of nitrogen-fixing symbiotic bacterium Bradyrhizobium japonicum USDA110.</title>
        <authorList>
            <person name="Kaneko T."/>
            <person name="Nakamura Y."/>
            <person name="Sato S."/>
            <person name="Minamisawa K."/>
            <person name="Uchiumi T."/>
            <person name="Sasamoto S."/>
            <person name="Watanabe A."/>
            <person name="Idesawa K."/>
            <person name="Iriguchi M."/>
            <person name="Kawashima K."/>
            <person name="Kohara M."/>
            <person name="Matsumoto M."/>
            <person name="Shimpo S."/>
            <person name="Tsuruoka H."/>
            <person name="Wada T."/>
            <person name="Yamada M."/>
            <person name="Tabata S."/>
        </authorList>
    </citation>
    <scope>NUCLEOTIDE SEQUENCE [LARGE SCALE GENOMIC DNA]</scope>
    <source>
        <strain evidence="2">JCM 10833 / BCRC 13528 / IAM 13628 / NBRC 14792 / USDA 110</strain>
    </source>
</reference>
<dbReference type="OrthoDB" id="8264876at2"/>
<organism evidence="1 2">
    <name type="scientific">Bradyrhizobium diazoefficiens (strain JCM 10833 / BCRC 13528 / IAM 13628 / NBRC 14792 / USDA 110)</name>
    <dbReference type="NCBI Taxonomy" id="224911"/>
    <lineage>
        <taxon>Bacteria</taxon>
        <taxon>Pseudomonadati</taxon>
        <taxon>Pseudomonadota</taxon>
        <taxon>Alphaproteobacteria</taxon>
        <taxon>Hyphomicrobiales</taxon>
        <taxon>Nitrobacteraceae</taxon>
        <taxon>Bradyrhizobium</taxon>
    </lineage>
</organism>
<keyword evidence="2" id="KW-1185">Reference proteome</keyword>
<gene>
    <name evidence="1" type="ordered locus">bll5007</name>
</gene>
<dbReference type="eggNOG" id="ENOG5033H8J">
    <property type="taxonomic scope" value="Bacteria"/>
</dbReference>
<dbReference type="HOGENOM" id="CLU_097823_0_0_5"/>
<dbReference type="EMBL" id="BA000040">
    <property type="protein sequence ID" value="BAC50272.1"/>
    <property type="molecule type" value="Genomic_DNA"/>
</dbReference>
<evidence type="ECO:0000313" key="1">
    <source>
        <dbReference type="EMBL" id="BAC50272.1"/>
    </source>
</evidence>
<sequence>MDVSEKQKYGYNAVPRLSANALSEYLTASSTRRKSIVQAAKFPKTAIVARYDAARDGITKYLCDLGRDAGILIDAIDSQKTRGAKVDASEWVKNDSALSVEAIDSFHKAMNKLGLAKLECRPVVASQPHLTIEGVRISVSLDATVHRKESVGGLILLFSKAETSTTSRVERCKTAAVLAYLFTEQNLKYLGSPDHKLCFSVDVFGGNAHPTPSSYKKKLDYIQSSCEEVALRWPVTAPPTDYDGPPWV</sequence>
<evidence type="ECO:0000313" key="2">
    <source>
        <dbReference type="Proteomes" id="UP000002526"/>
    </source>
</evidence>
<dbReference type="EnsemblBacteria" id="BAC50272">
    <property type="protein sequence ID" value="BAC50272"/>
    <property type="gene ID" value="BAC50272"/>
</dbReference>
<dbReference type="Proteomes" id="UP000002526">
    <property type="component" value="Chromosome"/>
</dbReference>